<gene>
    <name evidence="2" type="ORF">EO776_17390</name>
</gene>
<dbReference type="InterPro" id="IPR045466">
    <property type="entry name" value="DUF6498"/>
</dbReference>
<accession>A0A481RKL7</accession>
<feature type="transmembrane region" description="Helical" evidence="1">
    <location>
        <begin position="174"/>
        <end position="200"/>
    </location>
</feature>
<evidence type="ECO:0000256" key="1">
    <source>
        <dbReference type="SAM" id="Phobius"/>
    </source>
</evidence>
<dbReference type="GeneID" id="38952156"/>
<feature type="transmembrane region" description="Helical" evidence="1">
    <location>
        <begin position="318"/>
        <end position="340"/>
    </location>
</feature>
<proteinExistence type="predicted"/>
<dbReference type="Pfam" id="PF20108">
    <property type="entry name" value="DUF6498"/>
    <property type="match status" value="1"/>
</dbReference>
<feature type="transmembrane region" description="Helical" evidence="1">
    <location>
        <begin position="101"/>
        <end position="125"/>
    </location>
</feature>
<feature type="transmembrane region" description="Helical" evidence="1">
    <location>
        <begin position="483"/>
        <end position="503"/>
    </location>
</feature>
<feature type="transmembrane region" description="Helical" evidence="1">
    <location>
        <begin position="47"/>
        <end position="65"/>
    </location>
</feature>
<reference evidence="3" key="1">
    <citation type="submission" date="2019-01" db="EMBL/GenBank/DDBJ databases">
        <title>Complete genome of Halorubrum ezzemoulense strain FB21.</title>
        <authorList>
            <person name="Feng Y."/>
            <person name="Louyakis A.S."/>
            <person name="Papke R.T."/>
            <person name="Gogarten J.P."/>
        </authorList>
    </citation>
    <scope>NUCLEOTIDE SEQUENCE [LARGE SCALE GENOMIC DNA]</scope>
    <source>
        <strain evidence="3">Fb21</strain>
        <plasmid evidence="3">megaPlasmid</plasmid>
    </source>
</reference>
<dbReference type="Proteomes" id="UP000293073">
    <property type="component" value="Plasmid megaplasmid"/>
</dbReference>
<feature type="transmembrane region" description="Helical" evidence="1">
    <location>
        <begin position="295"/>
        <end position="312"/>
    </location>
</feature>
<feature type="transmembrane region" description="Helical" evidence="1">
    <location>
        <begin position="137"/>
        <end position="154"/>
    </location>
</feature>
<evidence type="ECO:0000313" key="2">
    <source>
        <dbReference type="EMBL" id="QAY21722.1"/>
    </source>
</evidence>
<dbReference type="RefSeq" id="WP_129452613.1">
    <property type="nucleotide sequence ID" value="NZ_CP034941.1"/>
</dbReference>
<evidence type="ECO:0000313" key="3">
    <source>
        <dbReference type="Proteomes" id="UP000293073"/>
    </source>
</evidence>
<dbReference type="KEGG" id="hezz:EO776_17390"/>
<feature type="transmembrane region" description="Helical" evidence="1">
    <location>
        <begin position="20"/>
        <end position="41"/>
    </location>
</feature>
<keyword evidence="1" id="KW-0472">Membrane</keyword>
<dbReference type="AlphaFoldDB" id="A0A481RKL7"/>
<dbReference type="EMBL" id="CP034941">
    <property type="protein sequence ID" value="QAY21722.1"/>
    <property type="molecule type" value="Genomic_DNA"/>
</dbReference>
<geneLocation type="plasmid" evidence="3">
    <name>megaPlasmid</name>
</geneLocation>
<protein>
    <submittedName>
        <fullName evidence="2">Uncharacterized protein</fullName>
    </submittedName>
</protein>
<name>A0A481RKL7_HALEZ</name>
<keyword evidence="1" id="KW-1133">Transmembrane helix</keyword>
<sequence length="508" mass="54324">MSSAATTHNTGDSRLPDPELSALLVANLVPVVGIVVFNLSVLELLTLYWLEFGVVCFWAVVRATFAGRPMERNGDPILLGAIATKKTSISVPLIGANVRLLTIPTLLFVVPILIGLWLFVGALVVGPVANVNPDANISSWLIAGAFGIFIAAGWRTATTYFRDGDYQDHNVATALQSVVTEGATVLLASIIALLTAALVVSNGGGGETSRAVERVATGPLVAVVVSIRLLTDLAEYYYDGRLGAGLWSLVGRGDAYSPPERETIETTLSGNPTVLRPSLSGRLLPTASHFRTHPGLWLLTPLAFLAASLAVFDGATQIAGGIMLLGTGVPLGLIHLDYWIRYAGVEYRLDSDTIVATDTLFQTPLWRYESLADHEVRIERDAVDRWLDTSTVLVDRGDRPTKLPRLEDTTPITDSLVDVSTADSDAGVNWNANTDEPDTMVEVSIELLRLDSTAPRMSLVSMTLFGVVSLIALVIAAQFEGGAAAGVFVFLFTVIPLVGLIIYQISNN</sequence>
<organism evidence="2 3">
    <name type="scientific">Halorubrum ezzemoulense</name>
    <name type="common">Halorubrum chaoviator</name>
    <dbReference type="NCBI Taxonomy" id="337243"/>
    <lineage>
        <taxon>Archaea</taxon>
        <taxon>Methanobacteriati</taxon>
        <taxon>Methanobacteriota</taxon>
        <taxon>Stenosarchaea group</taxon>
        <taxon>Halobacteria</taxon>
        <taxon>Halobacteriales</taxon>
        <taxon>Haloferacaceae</taxon>
        <taxon>Halorubrum</taxon>
    </lineage>
</organism>
<keyword evidence="2" id="KW-0614">Plasmid</keyword>
<keyword evidence="1" id="KW-0812">Transmembrane</keyword>
<feature type="transmembrane region" description="Helical" evidence="1">
    <location>
        <begin position="459"/>
        <end position="477"/>
    </location>
</feature>